<name>A0A8K0E1F3_9ROSA</name>
<gene>
    <name evidence="2" type="ORF">FNV43_RR21004</name>
</gene>
<accession>A0A8K0E1F3</accession>
<dbReference type="InterPro" id="IPR002156">
    <property type="entry name" value="RNaseH_domain"/>
</dbReference>
<protein>
    <recommendedName>
        <fullName evidence="1">RNase H type-1 domain-containing protein</fullName>
    </recommendedName>
</protein>
<dbReference type="GO" id="GO:0004523">
    <property type="term" value="F:RNA-DNA hybrid ribonuclease activity"/>
    <property type="evidence" value="ECO:0007669"/>
    <property type="project" value="InterPro"/>
</dbReference>
<evidence type="ECO:0000313" key="3">
    <source>
        <dbReference type="Proteomes" id="UP000796880"/>
    </source>
</evidence>
<comment type="caution">
    <text evidence="2">The sequence shown here is derived from an EMBL/GenBank/DDBJ whole genome shotgun (WGS) entry which is preliminary data.</text>
</comment>
<keyword evidence="3" id="KW-1185">Reference proteome</keyword>
<dbReference type="EMBL" id="VOIH02000009">
    <property type="protein sequence ID" value="KAF3438243.1"/>
    <property type="molecule type" value="Genomic_DNA"/>
</dbReference>
<feature type="domain" description="RNase H type-1" evidence="1">
    <location>
        <begin position="54"/>
        <end position="130"/>
    </location>
</feature>
<dbReference type="Proteomes" id="UP000796880">
    <property type="component" value="Unassembled WGS sequence"/>
</dbReference>
<reference evidence="2" key="1">
    <citation type="submission" date="2020-03" db="EMBL/GenBank/DDBJ databases">
        <title>A high-quality chromosome-level genome assembly of a woody plant with both climbing and erect habits, Rhamnella rubrinervis.</title>
        <authorList>
            <person name="Lu Z."/>
            <person name="Yang Y."/>
            <person name="Zhu X."/>
            <person name="Sun Y."/>
        </authorList>
    </citation>
    <scope>NUCLEOTIDE SEQUENCE</scope>
    <source>
        <strain evidence="2">BYM</strain>
        <tissue evidence="2">Leaf</tissue>
    </source>
</reference>
<dbReference type="GO" id="GO:0003676">
    <property type="term" value="F:nucleic acid binding"/>
    <property type="evidence" value="ECO:0007669"/>
    <property type="project" value="InterPro"/>
</dbReference>
<proteinExistence type="predicted"/>
<evidence type="ECO:0000259" key="1">
    <source>
        <dbReference type="Pfam" id="PF13456"/>
    </source>
</evidence>
<dbReference type="Pfam" id="PF13456">
    <property type="entry name" value="RVT_3"/>
    <property type="match status" value="1"/>
</dbReference>
<evidence type="ECO:0000313" key="2">
    <source>
        <dbReference type="EMBL" id="KAF3438243.1"/>
    </source>
</evidence>
<dbReference type="PANTHER" id="PTHR47074">
    <property type="entry name" value="BNAC02G40300D PROTEIN"/>
    <property type="match status" value="1"/>
</dbReference>
<dbReference type="InterPro" id="IPR052929">
    <property type="entry name" value="RNase_H-like_EbsB-rel"/>
</dbReference>
<sequence>MCLKLDASGVERGFDYVEDFTLLGKTKDKESLKTTSPSSSSIWTPPSSYWLKVNVDAAHTNNGSATALVVKDASGKLLFLSTTLLGCSSPFEAGVEALNWACVHVEDCEWKHVFWKVHAKEVVKVFTRRRNQPAGLPFTG</sequence>
<dbReference type="AlphaFoldDB" id="A0A8K0E1F3"/>
<dbReference type="PANTHER" id="PTHR47074:SF11">
    <property type="entry name" value="REVERSE TRANSCRIPTASE-LIKE PROTEIN"/>
    <property type="match status" value="1"/>
</dbReference>
<organism evidence="2 3">
    <name type="scientific">Rhamnella rubrinervis</name>
    <dbReference type="NCBI Taxonomy" id="2594499"/>
    <lineage>
        <taxon>Eukaryota</taxon>
        <taxon>Viridiplantae</taxon>
        <taxon>Streptophyta</taxon>
        <taxon>Embryophyta</taxon>
        <taxon>Tracheophyta</taxon>
        <taxon>Spermatophyta</taxon>
        <taxon>Magnoliopsida</taxon>
        <taxon>eudicotyledons</taxon>
        <taxon>Gunneridae</taxon>
        <taxon>Pentapetalae</taxon>
        <taxon>rosids</taxon>
        <taxon>fabids</taxon>
        <taxon>Rosales</taxon>
        <taxon>Rhamnaceae</taxon>
        <taxon>rhamnoid group</taxon>
        <taxon>Rhamneae</taxon>
        <taxon>Rhamnella</taxon>
    </lineage>
</organism>